<dbReference type="EMBL" id="JAGDFM010000098">
    <property type="protein sequence ID" value="KAG7386553.1"/>
    <property type="molecule type" value="Genomic_DNA"/>
</dbReference>
<evidence type="ECO:0008006" key="3">
    <source>
        <dbReference type="Google" id="ProtNLM"/>
    </source>
</evidence>
<reference evidence="1" key="1">
    <citation type="submission" date="2021-02" db="EMBL/GenBank/DDBJ databases">
        <authorList>
            <person name="Palmer J.M."/>
        </authorList>
    </citation>
    <scope>NUCLEOTIDE SEQUENCE</scope>
    <source>
        <strain evidence="1">SCRP734</strain>
    </source>
</reference>
<comment type="caution">
    <text evidence="1">The sequence shown here is derived from an EMBL/GenBank/DDBJ whole genome shotgun (WGS) entry which is preliminary data.</text>
</comment>
<evidence type="ECO:0000313" key="2">
    <source>
        <dbReference type="Proteomes" id="UP000694044"/>
    </source>
</evidence>
<organism evidence="1 2">
    <name type="scientific">Phytophthora pseudosyringae</name>
    <dbReference type="NCBI Taxonomy" id="221518"/>
    <lineage>
        <taxon>Eukaryota</taxon>
        <taxon>Sar</taxon>
        <taxon>Stramenopiles</taxon>
        <taxon>Oomycota</taxon>
        <taxon>Peronosporomycetes</taxon>
        <taxon>Peronosporales</taxon>
        <taxon>Peronosporaceae</taxon>
        <taxon>Phytophthora</taxon>
    </lineage>
</organism>
<dbReference type="OrthoDB" id="88815at2759"/>
<accession>A0A8T1W368</accession>
<sequence length="534" mass="61544">MIRKQCKVVGDLPQQGDFLELFAWSDADCGKVMDITLIDDIVHFTGPKFYVRKEILCVLEVFKNVYQDEFNEDKVVNKQFILMGSPGTGKSCILALLCFYIAIHYERPVVWFRQVAGGLYPTVTRLFYQGRYYEWEDKKGEIFELLNDAMEADGIDPLKCWFCLDGMTEEDVRENKWFNMYKLLATSGQFSPKSEAVEFVKMCLVPYWKQRELEDFGLKHMQLQESDVDARFFVSGGSLREFLGGDAKTTVKTALDRIEKAEDAENLLTMHGVGSDKQIDRIRMRGVRDCNNVEHYVDLWEWTSCVTSKLVLHHLAAMMKPNFFEKLMGIAKGMNDDRLEGVAFEGYFHSSVRHQRSIRVQYCKYDNVDRRTVQDWENIMRGEVGSIELNGPSLVKCEGGNRRECVTVMENWAANPSTMDYWIPATSLCETIDAVAKWTLPDGVVRFCFLQLTKATTHKCDAAILWELAQPFVNKLLPVCYIALLPDDPDEDKRRRFRLNPAVITQQTVLDHVRLYVAHFQVTECHENINTASS</sequence>
<evidence type="ECO:0000313" key="1">
    <source>
        <dbReference type="EMBL" id="KAG7386553.1"/>
    </source>
</evidence>
<protein>
    <recommendedName>
        <fullName evidence="3">Crinkler (CRN) family protein</fullName>
    </recommendedName>
</protein>
<dbReference type="Proteomes" id="UP000694044">
    <property type="component" value="Unassembled WGS sequence"/>
</dbReference>
<dbReference type="AlphaFoldDB" id="A0A8T1W368"/>
<proteinExistence type="predicted"/>
<gene>
    <name evidence="1" type="ORF">PHYPSEUDO_015563</name>
</gene>
<keyword evidence="2" id="KW-1185">Reference proteome</keyword>
<name>A0A8T1W368_9STRA</name>